<comment type="caution">
    <text evidence="1">The sequence shown here is derived from an EMBL/GenBank/DDBJ whole genome shotgun (WGS) entry which is preliminary data.</text>
</comment>
<accession>A0ACB7W8D1</accession>
<sequence length="85" mass="9823">MAKHPFLPLLLILSLLCFSFSQGYGRRVRIMKHFQNDLFSHPFFKGNLKVEREMFEMEDYKDPGANTNPKSGPFLTPPNDPNNGH</sequence>
<organism evidence="1 2">
    <name type="scientific">Dioscorea alata</name>
    <name type="common">Purple yam</name>
    <dbReference type="NCBI Taxonomy" id="55571"/>
    <lineage>
        <taxon>Eukaryota</taxon>
        <taxon>Viridiplantae</taxon>
        <taxon>Streptophyta</taxon>
        <taxon>Embryophyta</taxon>
        <taxon>Tracheophyta</taxon>
        <taxon>Spermatophyta</taxon>
        <taxon>Magnoliopsida</taxon>
        <taxon>Liliopsida</taxon>
        <taxon>Dioscoreales</taxon>
        <taxon>Dioscoreaceae</taxon>
        <taxon>Dioscorea</taxon>
    </lineage>
</organism>
<evidence type="ECO:0000313" key="1">
    <source>
        <dbReference type="EMBL" id="KAH7684002.1"/>
    </source>
</evidence>
<evidence type="ECO:0000313" key="2">
    <source>
        <dbReference type="Proteomes" id="UP000827976"/>
    </source>
</evidence>
<keyword evidence="2" id="KW-1185">Reference proteome</keyword>
<reference evidence="2" key="1">
    <citation type="journal article" date="2022" name="Nat. Commun.">
        <title>Chromosome evolution and the genetic basis of agronomically important traits in greater yam.</title>
        <authorList>
            <person name="Bredeson J.V."/>
            <person name="Lyons J.B."/>
            <person name="Oniyinde I.O."/>
            <person name="Okereke N.R."/>
            <person name="Kolade O."/>
            <person name="Nnabue I."/>
            <person name="Nwadili C.O."/>
            <person name="Hribova E."/>
            <person name="Parker M."/>
            <person name="Nwogha J."/>
            <person name="Shu S."/>
            <person name="Carlson J."/>
            <person name="Kariba R."/>
            <person name="Muthemba S."/>
            <person name="Knop K."/>
            <person name="Barton G.J."/>
            <person name="Sherwood A.V."/>
            <person name="Lopez-Montes A."/>
            <person name="Asiedu R."/>
            <person name="Jamnadass R."/>
            <person name="Muchugi A."/>
            <person name="Goodstein D."/>
            <person name="Egesi C.N."/>
            <person name="Featherston J."/>
            <person name="Asfaw A."/>
            <person name="Simpson G.G."/>
            <person name="Dolezel J."/>
            <person name="Hendre P.S."/>
            <person name="Van Deynze A."/>
            <person name="Kumar P.L."/>
            <person name="Obidiegwu J.E."/>
            <person name="Bhattacharjee R."/>
            <person name="Rokhsar D.S."/>
        </authorList>
    </citation>
    <scope>NUCLEOTIDE SEQUENCE [LARGE SCALE GENOMIC DNA]</scope>
    <source>
        <strain evidence="2">cv. TDa95/00328</strain>
    </source>
</reference>
<dbReference type="EMBL" id="CM037015">
    <property type="protein sequence ID" value="KAH7684002.1"/>
    <property type="molecule type" value="Genomic_DNA"/>
</dbReference>
<name>A0ACB7W8D1_DIOAL</name>
<gene>
    <name evidence="1" type="ORF">IHE45_05G219700</name>
</gene>
<dbReference type="Proteomes" id="UP000827976">
    <property type="component" value="Chromosome 5"/>
</dbReference>
<proteinExistence type="predicted"/>
<protein>
    <submittedName>
        <fullName evidence="1">Uncharacterized protein</fullName>
    </submittedName>
</protein>